<accession>A0A9J7AW87</accession>
<name>A0A9J7AW87_9PROT</name>
<evidence type="ECO:0000313" key="3">
    <source>
        <dbReference type="Proteomes" id="UP001060336"/>
    </source>
</evidence>
<protein>
    <recommendedName>
        <fullName evidence="4">C-type lysozyme inhibitor domain-containing protein</fullName>
    </recommendedName>
</protein>
<dbReference type="Proteomes" id="UP001060336">
    <property type="component" value="Chromosome"/>
</dbReference>
<feature type="signal peptide" evidence="1">
    <location>
        <begin position="1"/>
        <end position="21"/>
    </location>
</feature>
<evidence type="ECO:0000256" key="1">
    <source>
        <dbReference type="SAM" id="SignalP"/>
    </source>
</evidence>
<dbReference type="KEGG" id="naci:NUH88_02305"/>
<keyword evidence="1" id="KW-0732">Signal</keyword>
<organism evidence="2 3">
    <name type="scientific">Nisaea acidiphila</name>
    <dbReference type="NCBI Taxonomy" id="1862145"/>
    <lineage>
        <taxon>Bacteria</taxon>
        <taxon>Pseudomonadati</taxon>
        <taxon>Pseudomonadota</taxon>
        <taxon>Alphaproteobacteria</taxon>
        <taxon>Rhodospirillales</taxon>
        <taxon>Thalassobaculaceae</taxon>
        <taxon>Nisaea</taxon>
    </lineage>
</organism>
<feature type="chain" id="PRO_5039920868" description="C-type lysozyme inhibitor domain-containing protein" evidence="1">
    <location>
        <begin position="22"/>
        <end position="112"/>
    </location>
</feature>
<dbReference type="RefSeq" id="WP_257769715.1">
    <property type="nucleotide sequence ID" value="NZ_CP102480.1"/>
</dbReference>
<proteinExistence type="predicted"/>
<evidence type="ECO:0000313" key="2">
    <source>
        <dbReference type="EMBL" id="UUX50532.1"/>
    </source>
</evidence>
<evidence type="ECO:0008006" key="4">
    <source>
        <dbReference type="Google" id="ProtNLM"/>
    </source>
</evidence>
<sequence length="112" mass="12352">MPQLVSTFLMAVALFGLTACFGEEEKPGPKMDHINVRNDSSTEARVRVKLWTEDILVVSAGDSGKMEFKAGSRTVQVEARSRKQWDDCWVTMQVGETLVVSDAGERIGCSVE</sequence>
<reference evidence="2" key="1">
    <citation type="submission" date="2022-08" db="EMBL/GenBank/DDBJ databases">
        <title>Nisaea acidiphila sp. nov., isolated from a marine algal debris and emended description of the genus Nisaea Urios et al. 2008.</title>
        <authorList>
            <person name="Kwon K."/>
        </authorList>
    </citation>
    <scope>NUCLEOTIDE SEQUENCE</scope>
    <source>
        <strain evidence="2">MEBiC11861</strain>
    </source>
</reference>
<dbReference type="AlphaFoldDB" id="A0A9J7AW87"/>
<keyword evidence="3" id="KW-1185">Reference proteome</keyword>
<gene>
    <name evidence="2" type="ORF">NUH88_02305</name>
</gene>
<dbReference type="EMBL" id="CP102480">
    <property type="protein sequence ID" value="UUX50532.1"/>
    <property type="molecule type" value="Genomic_DNA"/>
</dbReference>